<evidence type="ECO:0000256" key="3">
    <source>
        <dbReference type="ARBA" id="ARBA00022982"/>
    </source>
</evidence>
<dbReference type="SUPFAM" id="SSF52518">
    <property type="entry name" value="Thiamin diphosphate-binding fold (THDP-binding)"/>
    <property type="match status" value="2"/>
</dbReference>
<dbReference type="Gene3D" id="3.40.920.10">
    <property type="entry name" value="Pyruvate-ferredoxin oxidoreductase, PFOR, domain III"/>
    <property type="match status" value="1"/>
</dbReference>
<evidence type="ECO:0000313" key="10">
    <source>
        <dbReference type="EMBL" id="MBB5272940.1"/>
    </source>
</evidence>
<evidence type="ECO:0000256" key="4">
    <source>
        <dbReference type="ARBA" id="ARBA00023002"/>
    </source>
</evidence>
<dbReference type="InterPro" id="IPR019752">
    <property type="entry name" value="Pyrv/ketoisovalerate_OxRed_cat"/>
</dbReference>
<accession>A0A7W8HKS6</accession>
<protein>
    <submittedName>
        <fullName evidence="10">Indolepyruvate ferredoxin oxidoreductase</fullName>
        <ecNumber evidence="10">1.2.7.8</ecNumber>
    </submittedName>
</protein>
<name>A0A7W8HKS6_9BURK</name>
<feature type="domain" description="DUF6537" evidence="9">
    <location>
        <begin position="949"/>
        <end position="1148"/>
    </location>
</feature>
<feature type="domain" description="Thiamine pyrophosphate enzyme TPP-binding" evidence="8">
    <location>
        <begin position="459"/>
        <end position="549"/>
    </location>
</feature>
<dbReference type="InterPro" id="IPR002880">
    <property type="entry name" value="Pyrv_Fd/Flavodoxin_OxRdtase_N"/>
</dbReference>
<dbReference type="InterPro" id="IPR011766">
    <property type="entry name" value="TPP_enzyme_TPP-bd"/>
</dbReference>
<keyword evidence="1" id="KW-0813">Transport</keyword>
<dbReference type="Proteomes" id="UP000532440">
    <property type="component" value="Unassembled WGS sequence"/>
</dbReference>
<dbReference type="GO" id="GO:0043805">
    <property type="term" value="F:indolepyruvate ferredoxin oxidoreductase activity"/>
    <property type="evidence" value="ECO:0007669"/>
    <property type="project" value="UniProtKB-EC"/>
</dbReference>
<dbReference type="Pfam" id="PF01558">
    <property type="entry name" value="POR"/>
    <property type="match status" value="1"/>
</dbReference>
<reference evidence="10 11" key="1">
    <citation type="submission" date="2020-08" db="EMBL/GenBank/DDBJ databases">
        <title>Genomic Encyclopedia of Type Strains, Phase IV (KMG-IV): sequencing the most valuable type-strain genomes for metagenomic binning, comparative biology and taxonomic classification.</title>
        <authorList>
            <person name="Goeker M."/>
        </authorList>
    </citation>
    <scope>NUCLEOTIDE SEQUENCE [LARGE SCALE GENOMIC DNA]</scope>
    <source>
        <strain evidence="10 11">DSM 29781</strain>
    </source>
</reference>
<evidence type="ECO:0000256" key="1">
    <source>
        <dbReference type="ARBA" id="ARBA00022448"/>
    </source>
</evidence>
<evidence type="ECO:0000256" key="6">
    <source>
        <dbReference type="ARBA" id="ARBA00023014"/>
    </source>
</evidence>
<keyword evidence="2" id="KW-0004">4Fe-4S</keyword>
<keyword evidence="4 10" id="KW-0560">Oxidoreductase</keyword>
<dbReference type="PANTHER" id="PTHR48084:SF3">
    <property type="entry name" value="SUBUNIT OF PYRUVATE:FLAVODOXIN OXIDOREDUCTASE"/>
    <property type="match status" value="1"/>
</dbReference>
<dbReference type="GO" id="GO:0045333">
    <property type="term" value="P:cellular respiration"/>
    <property type="evidence" value="ECO:0007669"/>
    <property type="project" value="UniProtKB-ARBA"/>
</dbReference>
<dbReference type="InterPro" id="IPR029061">
    <property type="entry name" value="THDP-binding"/>
</dbReference>
<dbReference type="NCBIfam" id="NF009588">
    <property type="entry name" value="PRK13029.1"/>
    <property type="match status" value="1"/>
</dbReference>
<keyword evidence="6" id="KW-0411">Iron-sulfur</keyword>
<dbReference type="Pfam" id="PF02775">
    <property type="entry name" value="TPP_enzyme_C"/>
    <property type="match status" value="1"/>
</dbReference>
<dbReference type="EMBL" id="JACHGB010000005">
    <property type="protein sequence ID" value="MBB5272940.1"/>
    <property type="molecule type" value="Genomic_DNA"/>
</dbReference>
<evidence type="ECO:0000313" key="11">
    <source>
        <dbReference type="Proteomes" id="UP000532440"/>
    </source>
</evidence>
<sequence>MKPNTPARIDASLDDKYTVGEGIVFMTGIQALVRLGLEQIRRDRAAGHNTGGYISGYQGSPLAAYDGALRKVPGLLAEHGIVYRPGVNEELAATAVWGSQYVGMFPGAKVDGVFGIWFGKGPGVDRSVDALRHANWAGTSPLGGTLALAGDDHGAKSSTVACYSDILFESMAIPVLYPSNVQEILEFGLHGIAMSRFSGAWTGMKLVGEIVESAGTVQLSPDRPQIVLPEFDFPPDGLSIRPAEMVLMPVEERVFHKRLYAALAYAKANGLNRITMDPEQATIGVVSAGKAWQDVRKALFDLGIDEAAAERLGVRVLQLGMVWPVEPDIVRRFARGLETVVVVEEKRPLIENQLRSILYGTPDAPKVIGKVRDGYLYDSTREWVFPNFGETKPGMVRQVLAELLVQVDPSFEKFIERSSPVAPAAAQVAAVVRTPSFCSGCPHNRSTKLPAGSRVLAGIGCHGMQVFLDPENCKTVAQMGGEGMHWLGQQPFTDEKHVFANLGDGTYAHSGSLAIRQAVAAGVPITYKLLANGFVSMTGGQPIAGGQTIAQMVDALRADGVQKIVVVTDDLSKYETVKFPDGVPLKHRAEMEAVQKELREYPGVSVIVYEQPCATERRRLRKQGKWEDPAKRSFINSAVCEGCGDCGKVSTCLSIEPLDTEFGRKRRINQSSCNKDFSCVDGFCPSFVTVHGGKLRKPEKSSRALEPFELPEPALPQLAGRAHPFNVLVGGIGGTGVITIGQVLGVAAHLDGTHVASLDMMGMAQKYGAVFSHLHFAADPGQLTAPRVSAGEADTMIGCDLIVVSGDEPVATLSPGRSHAVVCSDLIATAEFARNADWQADAQGLMQRIRARTGEALTIVDGQRLAVALMGDAIASNMLMVGVAWQLGRIPLSRAAIERAIELNGVSIEMNRQAFAWGRCIAVDPERVERMLSGGQVIRFQRKAAPSTLEETIARRVEYLEAYQGKALARRYTALVDEVVRVDSKGGGKQALARAVATYWFKLLAPKDEWEVARLYASEDFHRELEQTFEGDYTLHFHVGGGPFARTHPTTGKPIKREVGPWLMSAFKVMAKLRGLRGTLLDPFRNGAERALDKALARQYEEDVRMLVAGLDESNYASAVAIAALPEKIRGYGHVRQASADAAAVERERLMQQYRNPARELRRAS</sequence>
<dbReference type="NCBIfam" id="NF009589">
    <property type="entry name" value="PRK13030.1"/>
    <property type="match status" value="1"/>
</dbReference>
<proteinExistence type="predicted"/>
<dbReference type="GO" id="GO:0051539">
    <property type="term" value="F:4 iron, 4 sulfur cluster binding"/>
    <property type="evidence" value="ECO:0007669"/>
    <property type="project" value="UniProtKB-KW"/>
</dbReference>
<gene>
    <name evidence="10" type="ORF">HNQ70_002963</name>
</gene>
<feature type="domain" description="Pyruvate/ketoisovalerate oxidoreductase catalytic" evidence="7">
    <location>
        <begin position="733"/>
        <end position="918"/>
    </location>
</feature>
<evidence type="ECO:0000259" key="9">
    <source>
        <dbReference type="Pfam" id="PF20169"/>
    </source>
</evidence>
<evidence type="ECO:0000256" key="5">
    <source>
        <dbReference type="ARBA" id="ARBA00023004"/>
    </source>
</evidence>
<organism evidence="10 11">
    <name type="scientific">Quisquiliibacterium transsilvanicum</name>
    <dbReference type="NCBI Taxonomy" id="1549638"/>
    <lineage>
        <taxon>Bacteria</taxon>
        <taxon>Pseudomonadati</taxon>
        <taxon>Pseudomonadota</taxon>
        <taxon>Betaproteobacteria</taxon>
        <taxon>Burkholderiales</taxon>
        <taxon>Burkholderiaceae</taxon>
        <taxon>Quisquiliibacterium</taxon>
    </lineage>
</organism>
<dbReference type="InterPro" id="IPR002869">
    <property type="entry name" value="Pyrv_flavodox_OxRed_cen"/>
</dbReference>
<dbReference type="InterPro" id="IPR046667">
    <property type="entry name" value="DUF6537"/>
</dbReference>
<dbReference type="GO" id="GO:0030976">
    <property type="term" value="F:thiamine pyrophosphate binding"/>
    <property type="evidence" value="ECO:0007669"/>
    <property type="project" value="InterPro"/>
</dbReference>
<keyword evidence="5" id="KW-0408">Iron</keyword>
<dbReference type="PANTHER" id="PTHR48084">
    <property type="entry name" value="2-OXOGLUTARATE OXIDOREDUCTASE SUBUNIT KORB-RELATED"/>
    <property type="match status" value="1"/>
</dbReference>
<dbReference type="Pfam" id="PF20169">
    <property type="entry name" value="DUF6537"/>
    <property type="match status" value="1"/>
</dbReference>
<dbReference type="SUPFAM" id="SSF52922">
    <property type="entry name" value="TK C-terminal domain-like"/>
    <property type="match status" value="1"/>
</dbReference>
<evidence type="ECO:0000259" key="7">
    <source>
        <dbReference type="Pfam" id="PF01558"/>
    </source>
</evidence>
<dbReference type="Gene3D" id="3.40.50.970">
    <property type="match status" value="2"/>
</dbReference>
<keyword evidence="2" id="KW-0479">Metal-binding</keyword>
<keyword evidence="10" id="KW-0670">Pyruvate</keyword>
<dbReference type="InterPro" id="IPR009014">
    <property type="entry name" value="Transketo_C/PFOR_II"/>
</dbReference>
<keyword evidence="11" id="KW-1185">Reference proteome</keyword>
<dbReference type="InterPro" id="IPR051457">
    <property type="entry name" value="2-oxoacid:Fd_oxidoreductase"/>
</dbReference>
<keyword evidence="3" id="KW-0249">Electron transport</keyword>
<evidence type="ECO:0000259" key="8">
    <source>
        <dbReference type="Pfam" id="PF02775"/>
    </source>
</evidence>
<dbReference type="CDD" id="cd07034">
    <property type="entry name" value="TPP_PYR_PFOR_IOR-alpha_like"/>
    <property type="match status" value="1"/>
</dbReference>
<comment type="caution">
    <text evidence="10">The sequence shown here is derived from an EMBL/GenBank/DDBJ whole genome shotgun (WGS) entry which is preliminary data.</text>
</comment>
<dbReference type="AlphaFoldDB" id="A0A7W8HKS6"/>
<dbReference type="RefSeq" id="WP_183968974.1">
    <property type="nucleotide sequence ID" value="NZ_BAABEW010000024.1"/>
</dbReference>
<dbReference type="SUPFAM" id="SSF53323">
    <property type="entry name" value="Pyruvate-ferredoxin oxidoreductase, PFOR, domain III"/>
    <property type="match status" value="1"/>
</dbReference>
<dbReference type="EC" id="1.2.7.8" evidence="10"/>
<evidence type="ECO:0000256" key="2">
    <source>
        <dbReference type="ARBA" id="ARBA00022485"/>
    </source>
</evidence>
<dbReference type="GO" id="GO:0044281">
    <property type="term" value="P:small molecule metabolic process"/>
    <property type="evidence" value="ECO:0007669"/>
    <property type="project" value="UniProtKB-ARBA"/>
</dbReference>